<proteinExistence type="predicted"/>
<dbReference type="WBParaSite" id="PgR055_g028_t09">
    <property type="protein sequence ID" value="PgR055_g028_t09"/>
    <property type="gene ID" value="PgR055_g028"/>
</dbReference>
<accession>A0A915BRU9</accession>
<evidence type="ECO:0000313" key="1">
    <source>
        <dbReference type="Proteomes" id="UP000887569"/>
    </source>
</evidence>
<organism evidence="1 2">
    <name type="scientific">Parascaris univalens</name>
    <name type="common">Nematode worm</name>
    <dbReference type="NCBI Taxonomy" id="6257"/>
    <lineage>
        <taxon>Eukaryota</taxon>
        <taxon>Metazoa</taxon>
        <taxon>Ecdysozoa</taxon>
        <taxon>Nematoda</taxon>
        <taxon>Chromadorea</taxon>
        <taxon>Rhabditida</taxon>
        <taxon>Spirurina</taxon>
        <taxon>Ascaridomorpha</taxon>
        <taxon>Ascaridoidea</taxon>
        <taxon>Ascarididae</taxon>
        <taxon>Parascaris</taxon>
    </lineage>
</organism>
<name>A0A915BRU9_PARUN</name>
<evidence type="ECO:0000313" key="2">
    <source>
        <dbReference type="WBParaSite" id="PgR055_g028_t09"/>
    </source>
</evidence>
<sequence>MDWVLEVITQFLSNSLLVVEVLRWFSFQAVDNSLFSQYN</sequence>
<dbReference type="AlphaFoldDB" id="A0A915BRU9"/>
<keyword evidence="1" id="KW-1185">Reference proteome</keyword>
<dbReference type="Proteomes" id="UP000887569">
    <property type="component" value="Unplaced"/>
</dbReference>
<protein>
    <submittedName>
        <fullName evidence="2">Bifunctional purine biosynthesis protein ATIC</fullName>
    </submittedName>
</protein>
<reference evidence="2" key="1">
    <citation type="submission" date="2022-11" db="UniProtKB">
        <authorList>
            <consortium name="WormBaseParasite"/>
        </authorList>
    </citation>
    <scope>IDENTIFICATION</scope>
</reference>